<gene>
    <name evidence="11" type="ORF">EG244_07020</name>
</gene>
<dbReference type="InterPro" id="IPR007387">
    <property type="entry name" value="TRAP_DctQ"/>
</dbReference>
<comment type="subcellular location">
    <subcellularLocation>
        <location evidence="1 9">Cell inner membrane</location>
        <topology evidence="1 9">Multi-pass membrane protein</topology>
    </subcellularLocation>
</comment>
<evidence type="ECO:0000256" key="6">
    <source>
        <dbReference type="ARBA" id="ARBA00022989"/>
    </source>
</evidence>
<sequence length="182" mass="19509">MTAFTLGLTRLSNWTAALAAVAVALLVLHVTIDVTMRYLFNAPLAGTILYVASFYMVAIAFLPQALTEKDDAQISVDLLYDYFPPALRRAVLSFGYLLTVVAAGLLAVRTGQEALSKYALGTFSIEGQTRIITWPSYFLPPLGFGLMTLVAFCRLLLSLSPGAPGMPRTPVGGETGDGETIL</sequence>
<comment type="subunit">
    <text evidence="9">The complex comprises the extracytoplasmic solute receptor protein and the two transmembrane proteins.</text>
</comment>
<evidence type="ECO:0000256" key="7">
    <source>
        <dbReference type="ARBA" id="ARBA00023136"/>
    </source>
</evidence>
<evidence type="ECO:0000256" key="3">
    <source>
        <dbReference type="ARBA" id="ARBA00022475"/>
    </source>
</evidence>
<keyword evidence="2 9" id="KW-0813">Transport</keyword>
<evidence type="ECO:0000256" key="9">
    <source>
        <dbReference type="RuleBase" id="RU369079"/>
    </source>
</evidence>
<name>A0A3P3DPI6_9RHOB</name>
<feature type="transmembrane region" description="Helical" evidence="9">
    <location>
        <begin position="137"/>
        <end position="157"/>
    </location>
</feature>
<keyword evidence="4 9" id="KW-0997">Cell inner membrane</keyword>
<dbReference type="OrthoDB" id="4250245at2"/>
<evidence type="ECO:0000256" key="8">
    <source>
        <dbReference type="ARBA" id="ARBA00038436"/>
    </source>
</evidence>
<keyword evidence="6 9" id="KW-1133">Transmembrane helix</keyword>
<accession>A0A3P3DPI6</accession>
<dbReference type="Pfam" id="PF04290">
    <property type="entry name" value="DctQ"/>
    <property type="match status" value="1"/>
</dbReference>
<evidence type="ECO:0000256" key="1">
    <source>
        <dbReference type="ARBA" id="ARBA00004429"/>
    </source>
</evidence>
<evidence type="ECO:0000256" key="5">
    <source>
        <dbReference type="ARBA" id="ARBA00022692"/>
    </source>
</evidence>
<dbReference type="InterPro" id="IPR055348">
    <property type="entry name" value="DctQ"/>
</dbReference>
<protein>
    <recommendedName>
        <fullName evidence="9">TRAP transporter small permease protein</fullName>
    </recommendedName>
</protein>
<evidence type="ECO:0000313" key="11">
    <source>
        <dbReference type="EMBL" id="RRH76163.1"/>
    </source>
</evidence>
<dbReference type="RefSeq" id="WP_124964302.1">
    <property type="nucleotide sequence ID" value="NZ_RRAZ01000008.1"/>
</dbReference>
<dbReference type="PANTHER" id="PTHR35011:SF10">
    <property type="entry name" value="TRAP TRANSPORTER SMALL PERMEASE PROTEIN"/>
    <property type="match status" value="1"/>
</dbReference>
<reference evidence="11 12" key="1">
    <citation type="submission" date="2018-11" db="EMBL/GenBank/DDBJ databases">
        <title>Gemmobacter sp. nov., YIM 102744-1 draft genome.</title>
        <authorList>
            <person name="Li G."/>
            <person name="Jiang Y."/>
        </authorList>
    </citation>
    <scope>NUCLEOTIDE SEQUENCE [LARGE SCALE GENOMIC DNA]</scope>
    <source>
        <strain evidence="11 12">YIM 102744-1</strain>
    </source>
</reference>
<dbReference type="AlphaFoldDB" id="A0A3P3DPI6"/>
<evidence type="ECO:0000259" key="10">
    <source>
        <dbReference type="Pfam" id="PF04290"/>
    </source>
</evidence>
<proteinExistence type="inferred from homology"/>
<keyword evidence="5 9" id="KW-0812">Transmembrane</keyword>
<comment type="function">
    <text evidence="9">Part of the tripartite ATP-independent periplasmic (TRAP) transport system.</text>
</comment>
<evidence type="ECO:0000256" key="2">
    <source>
        <dbReference type="ARBA" id="ARBA00022448"/>
    </source>
</evidence>
<feature type="transmembrane region" description="Helical" evidence="9">
    <location>
        <begin position="12"/>
        <end position="32"/>
    </location>
</feature>
<keyword evidence="3" id="KW-1003">Cell membrane</keyword>
<comment type="caution">
    <text evidence="11">The sequence shown here is derived from an EMBL/GenBank/DDBJ whole genome shotgun (WGS) entry which is preliminary data.</text>
</comment>
<comment type="similarity">
    <text evidence="8 9">Belongs to the TRAP transporter small permease family.</text>
</comment>
<dbReference type="GO" id="GO:0022857">
    <property type="term" value="F:transmembrane transporter activity"/>
    <property type="evidence" value="ECO:0007669"/>
    <property type="project" value="UniProtKB-UniRule"/>
</dbReference>
<feature type="transmembrane region" description="Helical" evidence="9">
    <location>
        <begin position="44"/>
        <end position="66"/>
    </location>
</feature>
<evidence type="ECO:0000313" key="12">
    <source>
        <dbReference type="Proteomes" id="UP000282125"/>
    </source>
</evidence>
<feature type="transmembrane region" description="Helical" evidence="9">
    <location>
        <begin position="86"/>
        <end position="108"/>
    </location>
</feature>
<dbReference type="Proteomes" id="UP000282125">
    <property type="component" value="Unassembled WGS sequence"/>
</dbReference>
<keyword evidence="7 9" id="KW-0472">Membrane</keyword>
<keyword evidence="12" id="KW-1185">Reference proteome</keyword>
<organism evidence="11 12">
    <name type="scientific">Falsigemmobacter faecalis</name>
    <dbReference type="NCBI Taxonomy" id="2488730"/>
    <lineage>
        <taxon>Bacteria</taxon>
        <taxon>Pseudomonadati</taxon>
        <taxon>Pseudomonadota</taxon>
        <taxon>Alphaproteobacteria</taxon>
        <taxon>Rhodobacterales</taxon>
        <taxon>Paracoccaceae</taxon>
        <taxon>Falsigemmobacter</taxon>
    </lineage>
</organism>
<dbReference type="EMBL" id="RRAZ01000008">
    <property type="protein sequence ID" value="RRH76163.1"/>
    <property type="molecule type" value="Genomic_DNA"/>
</dbReference>
<dbReference type="PANTHER" id="PTHR35011">
    <property type="entry name" value="2,3-DIKETO-L-GULONATE TRAP TRANSPORTER SMALL PERMEASE PROTEIN YIAM"/>
    <property type="match status" value="1"/>
</dbReference>
<feature type="domain" description="Tripartite ATP-independent periplasmic transporters DctQ component" evidence="10">
    <location>
        <begin position="26"/>
        <end position="157"/>
    </location>
</feature>
<dbReference type="GO" id="GO:0015740">
    <property type="term" value="P:C4-dicarboxylate transport"/>
    <property type="evidence" value="ECO:0007669"/>
    <property type="project" value="TreeGrafter"/>
</dbReference>
<evidence type="ECO:0000256" key="4">
    <source>
        <dbReference type="ARBA" id="ARBA00022519"/>
    </source>
</evidence>
<dbReference type="GO" id="GO:0005886">
    <property type="term" value="C:plasma membrane"/>
    <property type="evidence" value="ECO:0007669"/>
    <property type="project" value="UniProtKB-SubCell"/>
</dbReference>